<feature type="signal peptide" evidence="1">
    <location>
        <begin position="1"/>
        <end position="19"/>
    </location>
</feature>
<evidence type="ECO:0000313" key="3">
    <source>
        <dbReference type="Proteomes" id="UP001267426"/>
    </source>
</evidence>
<proteinExistence type="predicted"/>
<dbReference type="Gene3D" id="2.40.160.60">
    <property type="entry name" value="Outer membrane protein transport protein (OMPP1/FadL/TodX)"/>
    <property type="match status" value="1"/>
</dbReference>
<dbReference type="RefSeq" id="WP_311662962.1">
    <property type="nucleotide sequence ID" value="NZ_JAVRHT010000014.1"/>
</dbReference>
<comment type="caution">
    <text evidence="2">The sequence shown here is derived from an EMBL/GenBank/DDBJ whole genome shotgun (WGS) entry which is preliminary data.</text>
</comment>
<evidence type="ECO:0000256" key="1">
    <source>
        <dbReference type="SAM" id="SignalP"/>
    </source>
</evidence>
<dbReference type="Proteomes" id="UP001267426">
    <property type="component" value="Unassembled WGS sequence"/>
</dbReference>
<sequence>MLRLAALLLALAAAAGAQAQGSTNYGSIYSLYGLGERSEFASSQAAMLGNGGAALRSSVYTNLSNPALWSDQVLTTFSAAGRITTVRGVDGASDDPSVGTAGDVASVLLGVPLYAGRLGLVLSYQPYSRVNYRSASTGTLDSEGTPVGYTLNLEGGGGLQQLSGGLGFRLGSALQIGASADVILGTEEDVQRTAFDTTSTAFATTRRSRSTRVSGVTATVGAAGTVQNLLGDDDALTVGAALTFPTALSVVRTTTLGETLSRDTLTTTQDGDATLPLVLRGGVAYRAGPRWLATVDALYEPWGGFESTVPVGGFDPAAGVDALRDRLRVGGGVELSPGGGRRAVARTALRLGGYAERGLYAPEGQGVATYALTGGVSVPNRLTGSRIDLGVEVGTRGSTEGVLVRDTFVKGTLTFNFGERWFVRRRFN</sequence>
<reference evidence="2 3" key="1">
    <citation type="submission" date="2023-09" db="EMBL/GenBank/DDBJ databases">
        <authorList>
            <person name="Rey-Velasco X."/>
        </authorList>
    </citation>
    <scope>NUCLEOTIDE SEQUENCE [LARGE SCALE GENOMIC DNA]</scope>
    <source>
        <strain evidence="2 3">F394</strain>
    </source>
</reference>
<name>A0ABU3BQQ6_9BACT</name>
<accession>A0ABU3BQQ6</accession>
<keyword evidence="1" id="KW-0732">Signal</keyword>
<keyword evidence="3" id="KW-1185">Reference proteome</keyword>
<evidence type="ECO:0000313" key="2">
    <source>
        <dbReference type="EMBL" id="MDT0631621.1"/>
    </source>
</evidence>
<protein>
    <recommendedName>
        <fullName evidence="4">Long-chain fatty acid transport protein</fullName>
    </recommendedName>
</protein>
<gene>
    <name evidence="2" type="ORF">RM540_07645</name>
</gene>
<organism evidence="2 3">
    <name type="scientific">Rubrivirga litoralis</name>
    <dbReference type="NCBI Taxonomy" id="3075598"/>
    <lineage>
        <taxon>Bacteria</taxon>
        <taxon>Pseudomonadati</taxon>
        <taxon>Rhodothermota</taxon>
        <taxon>Rhodothermia</taxon>
        <taxon>Rhodothermales</taxon>
        <taxon>Rubricoccaceae</taxon>
        <taxon>Rubrivirga</taxon>
    </lineage>
</organism>
<feature type="chain" id="PRO_5046589733" description="Long-chain fatty acid transport protein" evidence="1">
    <location>
        <begin position="20"/>
        <end position="428"/>
    </location>
</feature>
<dbReference type="EMBL" id="JAVRHT010000014">
    <property type="protein sequence ID" value="MDT0631621.1"/>
    <property type="molecule type" value="Genomic_DNA"/>
</dbReference>
<evidence type="ECO:0008006" key="4">
    <source>
        <dbReference type="Google" id="ProtNLM"/>
    </source>
</evidence>